<dbReference type="Proteomes" id="UP000199541">
    <property type="component" value="Unassembled WGS sequence"/>
</dbReference>
<accession>A0AAN5A0P5</accession>
<dbReference type="Proteomes" id="UP000634647">
    <property type="component" value="Unassembled WGS sequence"/>
</dbReference>
<dbReference type="GO" id="GO:0008168">
    <property type="term" value="F:methyltransferase activity"/>
    <property type="evidence" value="ECO:0007669"/>
    <property type="project" value="UniProtKB-KW"/>
</dbReference>
<evidence type="ECO:0000256" key="3">
    <source>
        <dbReference type="ARBA" id="ARBA00022989"/>
    </source>
</evidence>
<evidence type="ECO:0000313" key="6">
    <source>
        <dbReference type="EMBL" id="GHE04644.1"/>
    </source>
</evidence>
<dbReference type="Pfam" id="PF04191">
    <property type="entry name" value="PEMT"/>
    <property type="match status" value="1"/>
</dbReference>
<evidence type="ECO:0000256" key="2">
    <source>
        <dbReference type="ARBA" id="ARBA00022692"/>
    </source>
</evidence>
<feature type="transmembrane region" description="Helical" evidence="5">
    <location>
        <begin position="89"/>
        <end position="118"/>
    </location>
</feature>
<comment type="caution">
    <text evidence="6">The sequence shown here is derived from an EMBL/GenBank/DDBJ whole genome shotgun (WGS) entry which is preliminary data.</text>
</comment>
<dbReference type="PANTHER" id="PTHR12714">
    <property type="entry name" value="PROTEIN-S ISOPRENYLCYSTEINE O-METHYLTRANSFERASE"/>
    <property type="match status" value="1"/>
</dbReference>
<evidence type="ECO:0000313" key="7">
    <source>
        <dbReference type="EMBL" id="SDX47825.1"/>
    </source>
</evidence>
<dbReference type="PANTHER" id="PTHR12714:SF24">
    <property type="entry name" value="SLR1182 PROTEIN"/>
    <property type="match status" value="1"/>
</dbReference>
<keyword evidence="8" id="KW-1185">Reference proteome</keyword>
<keyword evidence="4 5" id="KW-0472">Membrane</keyword>
<feature type="transmembrane region" description="Helical" evidence="5">
    <location>
        <begin position="7"/>
        <end position="28"/>
    </location>
</feature>
<keyword evidence="2 5" id="KW-0812">Transmembrane</keyword>
<evidence type="ECO:0000313" key="8">
    <source>
        <dbReference type="Proteomes" id="UP000199541"/>
    </source>
</evidence>
<keyword evidence="6" id="KW-0489">Methyltransferase</keyword>
<evidence type="ECO:0000256" key="1">
    <source>
        <dbReference type="ARBA" id="ARBA00004127"/>
    </source>
</evidence>
<dbReference type="GO" id="GO:0012505">
    <property type="term" value="C:endomembrane system"/>
    <property type="evidence" value="ECO:0007669"/>
    <property type="project" value="UniProtKB-SubCell"/>
</dbReference>
<evidence type="ECO:0000256" key="5">
    <source>
        <dbReference type="SAM" id="Phobius"/>
    </source>
</evidence>
<evidence type="ECO:0000313" key="9">
    <source>
        <dbReference type="Proteomes" id="UP000634647"/>
    </source>
</evidence>
<feature type="transmembrane region" description="Helical" evidence="5">
    <location>
        <begin position="34"/>
        <end position="52"/>
    </location>
</feature>
<proteinExistence type="predicted"/>
<dbReference type="EMBL" id="BNAB01000018">
    <property type="protein sequence ID" value="GHE04644.1"/>
    <property type="molecule type" value="Genomic_DNA"/>
</dbReference>
<dbReference type="GO" id="GO:0032259">
    <property type="term" value="P:methylation"/>
    <property type="evidence" value="ECO:0007669"/>
    <property type="project" value="UniProtKB-KW"/>
</dbReference>
<dbReference type="InterPro" id="IPR007318">
    <property type="entry name" value="Phopholipid_MeTrfase"/>
</dbReference>
<keyword evidence="3 5" id="KW-1133">Transmembrane helix</keyword>
<keyword evidence="6" id="KW-0808">Transferase</keyword>
<reference evidence="6" key="3">
    <citation type="submission" date="2023-06" db="EMBL/GenBank/DDBJ databases">
        <authorList>
            <person name="Sun Q."/>
            <person name="Zhou Y."/>
        </authorList>
    </citation>
    <scope>NUCLEOTIDE SEQUENCE</scope>
    <source>
        <strain evidence="6">CGMCC 1.10859</strain>
    </source>
</reference>
<dbReference type="Gene3D" id="1.20.120.1630">
    <property type="match status" value="1"/>
</dbReference>
<reference evidence="6" key="1">
    <citation type="journal article" date="2014" name="Int. J. Syst. Evol. Microbiol.">
        <title>Complete genome sequence of Corynebacterium casei LMG S-19264T (=DSM 44701T), isolated from a smear-ripened cheese.</title>
        <authorList>
            <consortium name="US DOE Joint Genome Institute (JGI-PGF)"/>
            <person name="Walter F."/>
            <person name="Albersmeier A."/>
            <person name="Kalinowski J."/>
            <person name="Ruckert C."/>
        </authorList>
    </citation>
    <scope>NUCLEOTIDE SEQUENCE</scope>
    <source>
        <strain evidence="6">CGMCC 1.10859</strain>
    </source>
</reference>
<gene>
    <name evidence="6" type="ORF">GCM10008024_32510</name>
    <name evidence="7" type="ORF">SAMN05444006_11747</name>
</gene>
<name>A0AAN5A0P5_9RHOB</name>
<reference evidence="7 8" key="2">
    <citation type="submission" date="2016-10" db="EMBL/GenBank/DDBJ databases">
        <authorList>
            <person name="Varghese N."/>
            <person name="Submissions S."/>
        </authorList>
    </citation>
    <scope>NUCLEOTIDE SEQUENCE [LARGE SCALE GENOMIC DNA]</scope>
    <source>
        <strain evidence="7 8">DSM 24802</strain>
    </source>
</reference>
<organism evidence="6 9">
    <name type="scientific">Allgaiera indica</name>
    <dbReference type="NCBI Taxonomy" id="765699"/>
    <lineage>
        <taxon>Bacteria</taxon>
        <taxon>Pseudomonadati</taxon>
        <taxon>Pseudomonadota</taxon>
        <taxon>Alphaproteobacteria</taxon>
        <taxon>Rhodobacterales</taxon>
        <taxon>Paracoccaceae</taxon>
        <taxon>Allgaiera</taxon>
    </lineage>
</organism>
<dbReference type="EMBL" id="FNOB01000017">
    <property type="protein sequence ID" value="SDX47825.1"/>
    <property type="molecule type" value="Genomic_DNA"/>
</dbReference>
<evidence type="ECO:0000256" key="4">
    <source>
        <dbReference type="ARBA" id="ARBA00023136"/>
    </source>
</evidence>
<comment type="subcellular location">
    <subcellularLocation>
        <location evidence="1">Endomembrane system</location>
        <topology evidence="1">Multi-pass membrane protein</topology>
    </subcellularLocation>
</comment>
<protein>
    <submittedName>
        <fullName evidence="6">Isoprenylcysteine carboxyl methyltransferase</fullName>
    </submittedName>
    <submittedName>
        <fullName evidence="7">Protein-S-isoprenylcysteine O-methyltransferase Ste14</fullName>
    </submittedName>
</protein>
<sequence>MQRAGRLIPPFLYIAAVVLGLVAEWLWPVALLPMWVRLSLGPALIVIAVVLVRPAMKAFRARGVAFDVRQAPGTLVTTGPYRISRNPGYLALILISLGIAVITDDIWIVGFAALATLVTRQRVVLPEERILAAQFGDAYEAYKARVRRWI</sequence>
<dbReference type="AlphaFoldDB" id="A0AAN5A0P5"/>